<keyword evidence="11" id="KW-0407">Ion channel</keyword>
<dbReference type="EMBL" id="VZTT01038840">
    <property type="protein sequence ID" value="NXU01239.1"/>
    <property type="molecule type" value="Genomic_DNA"/>
</dbReference>
<keyword evidence="10" id="KW-0739">Sodium transport</keyword>
<dbReference type="AlphaFoldDB" id="A0A7L3H8Y3"/>
<dbReference type="InterPro" id="IPR043203">
    <property type="entry name" value="VGCC_Ca_Na"/>
</dbReference>
<keyword evidence="9" id="KW-0325">Glycoprotein</keyword>
<evidence type="ECO:0000256" key="10">
    <source>
        <dbReference type="ARBA" id="ARBA00023201"/>
    </source>
</evidence>
<evidence type="ECO:0000256" key="12">
    <source>
        <dbReference type="SAM" id="Phobius"/>
    </source>
</evidence>
<reference evidence="14 15" key="1">
    <citation type="submission" date="2019-09" db="EMBL/GenBank/DDBJ databases">
        <title>Bird 10,000 Genomes (B10K) Project - Family phase.</title>
        <authorList>
            <person name="Zhang G."/>
        </authorList>
    </citation>
    <scope>NUCLEOTIDE SEQUENCE [LARGE SCALE GENOMIC DNA]</scope>
    <source>
        <strain evidence="14">B10K-DU-012-02</strain>
    </source>
</reference>
<evidence type="ECO:0000256" key="11">
    <source>
        <dbReference type="ARBA" id="ARBA00023303"/>
    </source>
</evidence>
<keyword evidence="2" id="KW-0813">Transport</keyword>
<keyword evidence="6" id="KW-0915">Sodium</keyword>
<dbReference type="GO" id="GO:0086010">
    <property type="term" value="P:membrane depolarization during action potential"/>
    <property type="evidence" value="ECO:0007669"/>
    <property type="project" value="TreeGrafter"/>
</dbReference>
<dbReference type="SUPFAM" id="SSF81324">
    <property type="entry name" value="Voltage-gated potassium channels"/>
    <property type="match status" value="1"/>
</dbReference>
<comment type="caution">
    <text evidence="14">The sequence shown here is derived from an EMBL/GenBank/DDBJ whole genome shotgun (WGS) entry which is preliminary data.</text>
</comment>
<accession>A0A7L3H8Y3</accession>
<evidence type="ECO:0000256" key="1">
    <source>
        <dbReference type="ARBA" id="ARBA00004141"/>
    </source>
</evidence>
<name>A0A7L3H8Y3_9PASS</name>
<dbReference type="Pfam" id="PF00520">
    <property type="entry name" value="Ion_trans"/>
    <property type="match status" value="1"/>
</dbReference>
<keyword evidence="3 12" id="KW-0812">Transmembrane</keyword>
<keyword evidence="4" id="KW-0851">Voltage-gated channel</keyword>
<feature type="domain" description="Ion transport" evidence="13">
    <location>
        <begin position="77"/>
        <end position="222"/>
    </location>
</feature>
<dbReference type="InterPro" id="IPR027359">
    <property type="entry name" value="Volt_channel_dom_sf"/>
</dbReference>
<dbReference type="Proteomes" id="UP000566314">
    <property type="component" value="Unassembled WGS sequence"/>
</dbReference>
<keyword evidence="8 12" id="KW-0472">Membrane</keyword>
<keyword evidence="7" id="KW-0406">Ion transport</keyword>
<gene>
    <name evidence="14" type="primary">Scn5a_3</name>
    <name evidence="14" type="ORF">BUPERY_R09398</name>
</gene>
<feature type="transmembrane region" description="Helical" evidence="12">
    <location>
        <begin position="142"/>
        <end position="162"/>
    </location>
</feature>
<evidence type="ECO:0000256" key="3">
    <source>
        <dbReference type="ARBA" id="ARBA00022692"/>
    </source>
</evidence>
<dbReference type="Gene3D" id="1.20.120.350">
    <property type="entry name" value="Voltage-gated potassium channels. Chain C"/>
    <property type="match status" value="1"/>
</dbReference>
<evidence type="ECO:0000313" key="14">
    <source>
        <dbReference type="EMBL" id="NXU01239.1"/>
    </source>
</evidence>
<evidence type="ECO:0000256" key="9">
    <source>
        <dbReference type="ARBA" id="ARBA00023180"/>
    </source>
</evidence>
<comment type="subcellular location">
    <subcellularLocation>
        <location evidence="1">Membrane</location>
        <topology evidence="1">Multi-pass membrane protein</topology>
    </subcellularLocation>
</comment>
<dbReference type="PANTHER" id="PTHR10037">
    <property type="entry name" value="VOLTAGE-GATED CATION CHANNEL CALCIUM AND SODIUM"/>
    <property type="match status" value="1"/>
</dbReference>
<dbReference type="InterPro" id="IPR005821">
    <property type="entry name" value="Ion_trans_dom"/>
</dbReference>
<feature type="non-terminal residue" evidence="14">
    <location>
        <position position="1"/>
    </location>
</feature>
<evidence type="ECO:0000256" key="2">
    <source>
        <dbReference type="ARBA" id="ARBA00022448"/>
    </source>
</evidence>
<evidence type="ECO:0000256" key="5">
    <source>
        <dbReference type="ARBA" id="ARBA00022989"/>
    </source>
</evidence>
<sequence>PRPQLDLKAFQKLPALYGNPPPELIGEPLEDLDPYYKDHKVAVSYCFQLHVSQILMEYTEIQQKPVSSLQNCLSWLAQTLNSVTVPLPLSANPALSLWLSSPLLRFTFTGIYTFESLIKILATGFCLNEFTFLRDPWNWLDFTVIIMAYVGAFSDLGSVSVLRTFRVLRALKTISVVPGLKIIVGALIQSVKKLADVMILTVFCLSVFALIGLQLFKGNLRQKCIRNT</sequence>
<evidence type="ECO:0000313" key="15">
    <source>
        <dbReference type="Proteomes" id="UP000566314"/>
    </source>
</evidence>
<dbReference type="GO" id="GO:0019228">
    <property type="term" value="P:neuronal action potential"/>
    <property type="evidence" value="ECO:0007669"/>
    <property type="project" value="TreeGrafter"/>
</dbReference>
<protein>
    <submittedName>
        <fullName evidence="14">SCN5A protein</fullName>
    </submittedName>
</protein>
<evidence type="ECO:0000256" key="6">
    <source>
        <dbReference type="ARBA" id="ARBA00023053"/>
    </source>
</evidence>
<evidence type="ECO:0000256" key="7">
    <source>
        <dbReference type="ARBA" id="ARBA00023065"/>
    </source>
</evidence>
<dbReference type="GO" id="GO:0005248">
    <property type="term" value="F:voltage-gated sodium channel activity"/>
    <property type="evidence" value="ECO:0007669"/>
    <property type="project" value="TreeGrafter"/>
</dbReference>
<keyword evidence="5 12" id="KW-1133">Transmembrane helix</keyword>
<evidence type="ECO:0000256" key="4">
    <source>
        <dbReference type="ARBA" id="ARBA00022882"/>
    </source>
</evidence>
<proteinExistence type="predicted"/>
<dbReference type="GO" id="GO:0001518">
    <property type="term" value="C:voltage-gated sodium channel complex"/>
    <property type="evidence" value="ECO:0007669"/>
    <property type="project" value="TreeGrafter"/>
</dbReference>
<feature type="transmembrane region" description="Helical" evidence="12">
    <location>
        <begin position="197"/>
        <end position="216"/>
    </location>
</feature>
<organism evidence="14 15">
    <name type="scientific">Buphagus erythrorhynchus</name>
    <name type="common">red-billed oxpecker</name>
    <dbReference type="NCBI Taxonomy" id="245048"/>
    <lineage>
        <taxon>Eukaryota</taxon>
        <taxon>Metazoa</taxon>
        <taxon>Chordata</taxon>
        <taxon>Craniata</taxon>
        <taxon>Vertebrata</taxon>
        <taxon>Euteleostomi</taxon>
        <taxon>Archelosauria</taxon>
        <taxon>Archosauria</taxon>
        <taxon>Dinosauria</taxon>
        <taxon>Saurischia</taxon>
        <taxon>Theropoda</taxon>
        <taxon>Coelurosauria</taxon>
        <taxon>Aves</taxon>
        <taxon>Neognathae</taxon>
        <taxon>Neoaves</taxon>
        <taxon>Telluraves</taxon>
        <taxon>Australaves</taxon>
        <taxon>Passeriformes</taxon>
        <taxon>Sturnidae</taxon>
        <taxon>Buphagus</taxon>
    </lineage>
</organism>
<dbReference type="Gene3D" id="1.10.287.70">
    <property type="match status" value="1"/>
</dbReference>
<feature type="non-terminal residue" evidence="14">
    <location>
        <position position="228"/>
    </location>
</feature>
<feature type="transmembrane region" description="Helical" evidence="12">
    <location>
        <begin position="174"/>
        <end position="191"/>
    </location>
</feature>
<evidence type="ECO:0000256" key="8">
    <source>
        <dbReference type="ARBA" id="ARBA00023136"/>
    </source>
</evidence>
<evidence type="ECO:0000259" key="13">
    <source>
        <dbReference type="Pfam" id="PF00520"/>
    </source>
</evidence>
<dbReference type="PANTHER" id="PTHR10037:SF208">
    <property type="entry name" value="SODIUM CHANNEL PROTEIN TYPE 10 SUBUNIT ALPHA"/>
    <property type="match status" value="1"/>
</dbReference>
<dbReference type="OrthoDB" id="2984333at2759"/>
<keyword evidence="15" id="KW-1185">Reference proteome</keyword>